<evidence type="ECO:0000256" key="4">
    <source>
        <dbReference type="SAM" id="SignalP"/>
    </source>
</evidence>
<accession>A0ABS5AAD2</accession>
<organism evidence="6 7">
    <name type="scientific">Crossiella equi</name>
    <dbReference type="NCBI Taxonomy" id="130796"/>
    <lineage>
        <taxon>Bacteria</taxon>
        <taxon>Bacillati</taxon>
        <taxon>Actinomycetota</taxon>
        <taxon>Actinomycetes</taxon>
        <taxon>Pseudonocardiales</taxon>
        <taxon>Pseudonocardiaceae</taxon>
        <taxon>Crossiella</taxon>
    </lineage>
</organism>
<sequence length="517" mass="56138">MTTFRRLVAVPALVAGLLAGATPALADGRLPLNSTGIPSRFADQRLAWHPCTLADLSLPPTDPTDITGMECSTFRAPRDWARPRAEPETTVAISRLRATGEATASLFTNPGGHGGPGRSMPTMLRGQTKLRQHQDVIGIDVRGTGKSENITCGGKTPFAADPYDRSPANLNRIVDSVADYARTCQQASGEFGKHVTTAQTIRDLDLLRVLLGRDKINYLGYSGGTWLGPQYAQQFPRRTGRFVVDSAVDFTADWQTFRDSQAASYERRWRQDFLPWLAKYDARYHFGATAEQALANHRELRAALTREPVVVDGEKFDQLALDGTVILAMYKKASFIPLAERLAQVKALAEGRAAAPAPAAARLAQAAAATPDAATATLWATLCNDTPWTGDRESVLRRSQENFDRGHTILGAYWLQSQTCVFWRRPHRPVPVLDGKGVPPVLVVQSEHDAATGWEGAARAHARFRNSRMITVTGEGDHGLYADGNAALDEVVDAFLVDGVVPADQEQPGMPLPVPGA</sequence>
<reference evidence="6 7" key="1">
    <citation type="submission" date="2021-03" db="EMBL/GenBank/DDBJ databases">
        <title>Sequencing the genomes of 1000 actinobacteria strains.</title>
        <authorList>
            <person name="Klenk H.-P."/>
        </authorList>
    </citation>
    <scope>NUCLEOTIDE SEQUENCE [LARGE SCALE GENOMIC DNA]</scope>
    <source>
        <strain evidence="6 7">DSM 44580</strain>
    </source>
</reference>
<dbReference type="Proteomes" id="UP001519363">
    <property type="component" value="Unassembled WGS sequence"/>
</dbReference>
<evidence type="ECO:0000256" key="1">
    <source>
        <dbReference type="ARBA" id="ARBA00010088"/>
    </source>
</evidence>
<evidence type="ECO:0000256" key="2">
    <source>
        <dbReference type="ARBA" id="ARBA00022729"/>
    </source>
</evidence>
<dbReference type="EMBL" id="JAGIOO010000001">
    <property type="protein sequence ID" value="MBP2473533.1"/>
    <property type="molecule type" value="Genomic_DNA"/>
</dbReference>
<dbReference type="InterPro" id="IPR029058">
    <property type="entry name" value="AB_hydrolase_fold"/>
</dbReference>
<comment type="caution">
    <text evidence="6">The sequence shown here is derived from an EMBL/GenBank/DDBJ whole genome shotgun (WGS) entry which is preliminary data.</text>
</comment>
<feature type="signal peptide" evidence="4">
    <location>
        <begin position="1"/>
        <end position="26"/>
    </location>
</feature>
<dbReference type="PANTHER" id="PTHR43248:SF29">
    <property type="entry name" value="TRIPEPTIDYL AMINOPEPTIDASE"/>
    <property type="match status" value="1"/>
</dbReference>
<dbReference type="PANTHER" id="PTHR43248">
    <property type="entry name" value="2-SUCCINYL-6-HYDROXY-2,4-CYCLOHEXADIENE-1-CARBOXYLATE SYNTHASE"/>
    <property type="match status" value="1"/>
</dbReference>
<keyword evidence="7" id="KW-1185">Reference proteome</keyword>
<evidence type="ECO:0000313" key="6">
    <source>
        <dbReference type="EMBL" id="MBP2473533.1"/>
    </source>
</evidence>
<proteinExistence type="inferred from homology"/>
<dbReference type="InterPro" id="IPR013595">
    <property type="entry name" value="Pept_S33_TAP-like_C"/>
</dbReference>
<protein>
    <submittedName>
        <fullName evidence="6">Pimeloyl-ACP methyl ester carboxylesterase</fullName>
    </submittedName>
</protein>
<comment type="similarity">
    <text evidence="1">Belongs to the peptidase S33 family.</text>
</comment>
<evidence type="ECO:0000259" key="5">
    <source>
        <dbReference type="Pfam" id="PF08386"/>
    </source>
</evidence>
<evidence type="ECO:0000313" key="7">
    <source>
        <dbReference type="Proteomes" id="UP001519363"/>
    </source>
</evidence>
<evidence type="ECO:0000256" key="3">
    <source>
        <dbReference type="ARBA" id="ARBA00022801"/>
    </source>
</evidence>
<name>A0ABS5AAD2_9PSEU</name>
<gene>
    <name evidence="6" type="ORF">JOF53_002405</name>
</gene>
<dbReference type="Pfam" id="PF08386">
    <property type="entry name" value="Abhydrolase_4"/>
    <property type="match status" value="1"/>
</dbReference>
<dbReference type="SUPFAM" id="SSF53474">
    <property type="entry name" value="alpha/beta-Hydrolases"/>
    <property type="match status" value="1"/>
</dbReference>
<feature type="domain" description="Peptidase S33 tripeptidyl aminopeptidase-like C-terminal" evidence="5">
    <location>
        <begin position="410"/>
        <end position="505"/>
    </location>
</feature>
<dbReference type="Gene3D" id="3.40.50.1820">
    <property type="entry name" value="alpha/beta hydrolase"/>
    <property type="match status" value="2"/>
</dbReference>
<keyword evidence="2 4" id="KW-0732">Signal</keyword>
<dbReference type="InterPro" id="IPR051601">
    <property type="entry name" value="Serine_prot/Carboxylest_S33"/>
</dbReference>
<keyword evidence="3" id="KW-0378">Hydrolase</keyword>
<dbReference type="RefSeq" id="WP_086788166.1">
    <property type="nucleotide sequence ID" value="NZ_JAGIOO010000001.1"/>
</dbReference>
<feature type="chain" id="PRO_5046275421" evidence="4">
    <location>
        <begin position="27"/>
        <end position="517"/>
    </location>
</feature>